<gene>
    <name evidence="2" type="ORF">PAPOLLO_LOCUS25148</name>
</gene>
<dbReference type="Proteomes" id="UP000691718">
    <property type="component" value="Unassembled WGS sequence"/>
</dbReference>
<dbReference type="OrthoDB" id="6375801at2759"/>
<sequence length="408" mass="47280">MGMSSKEKSKRYRDRLKQNPEKYDERKRKKRESYHKNKKLLSDLKPQEKVNCRIIWKLRKQEQRKRKKAIQELLNNTPPSSPSILLQQPINQPLFAPIPPDSPAESMIRGRKKIPKTIVPLVGTTRVHQVFSNIRGQLKYRDLSCFCERGFCECLNPKLYYPIPVPKSNNTTHKVCDFDDNLSNDNFPLSHMLTSSHENDISFKDFRTSVSKNMYKRVYRSSDTSENNTDEDEQNEAHNILPGLRDSEGEQSTLKQYNVFGYYDDKLTSKVYDNLPKFDLSGLYVSRQNDNLPTYDLPGGGDEQQPSTSGQQNNLPGRGDYLLVKVYGAKGKSYSYCCVAQSDIEDDGEIKVTFLKAVKRGKLFILNQKDISYVAYEDIIRKLPNPDVEYKRGEVYYKFPCNVEVFEK</sequence>
<accession>A0A8S3Y1S8</accession>
<dbReference type="AlphaFoldDB" id="A0A8S3Y1S8"/>
<feature type="region of interest" description="Disordered" evidence="1">
    <location>
        <begin position="291"/>
        <end position="316"/>
    </location>
</feature>
<evidence type="ECO:0000313" key="3">
    <source>
        <dbReference type="Proteomes" id="UP000691718"/>
    </source>
</evidence>
<keyword evidence="3" id="KW-1185">Reference proteome</keyword>
<name>A0A8S3Y1S8_PARAO</name>
<reference evidence="2" key="1">
    <citation type="submission" date="2021-04" db="EMBL/GenBank/DDBJ databases">
        <authorList>
            <person name="Tunstrom K."/>
        </authorList>
    </citation>
    <scope>NUCLEOTIDE SEQUENCE</scope>
</reference>
<dbReference type="EMBL" id="CAJQZP010001507">
    <property type="protein sequence ID" value="CAG5051670.1"/>
    <property type="molecule type" value="Genomic_DNA"/>
</dbReference>
<proteinExistence type="predicted"/>
<feature type="region of interest" description="Disordered" evidence="1">
    <location>
        <begin position="1"/>
        <end position="41"/>
    </location>
</feature>
<protein>
    <submittedName>
        <fullName evidence="2">(apollo) hypothetical protein</fullName>
    </submittedName>
</protein>
<feature type="compositionally biased region" description="Polar residues" evidence="1">
    <location>
        <begin position="304"/>
        <end position="315"/>
    </location>
</feature>
<feature type="compositionally biased region" description="Basic residues" evidence="1">
    <location>
        <begin position="27"/>
        <end position="39"/>
    </location>
</feature>
<organism evidence="2 3">
    <name type="scientific">Parnassius apollo</name>
    <name type="common">Apollo butterfly</name>
    <name type="synonym">Papilio apollo</name>
    <dbReference type="NCBI Taxonomy" id="110799"/>
    <lineage>
        <taxon>Eukaryota</taxon>
        <taxon>Metazoa</taxon>
        <taxon>Ecdysozoa</taxon>
        <taxon>Arthropoda</taxon>
        <taxon>Hexapoda</taxon>
        <taxon>Insecta</taxon>
        <taxon>Pterygota</taxon>
        <taxon>Neoptera</taxon>
        <taxon>Endopterygota</taxon>
        <taxon>Lepidoptera</taxon>
        <taxon>Glossata</taxon>
        <taxon>Ditrysia</taxon>
        <taxon>Papilionoidea</taxon>
        <taxon>Papilionidae</taxon>
        <taxon>Parnassiinae</taxon>
        <taxon>Parnassini</taxon>
        <taxon>Parnassius</taxon>
        <taxon>Parnassius</taxon>
    </lineage>
</organism>
<comment type="caution">
    <text evidence="2">The sequence shown here is derived from an EMBL/GenBank/DDBJ whole genome shotgun (WGS) entry which is preliminary data.</text>
</comment>
<feature type="compositionally biased region" description="Basic and acidic residues" evidence="1">
    <location>
        <begin position="15"/>
        <end position="26"/>
    </location>
</feature>
<evidence type="ECO:0000313" key="2">
    <source>
        <dbReference type="EMBL" id="CAG5051670.1"/>
    </source>
</evidence>
<evidence type="ECO:0000256" key="1">
    <source>
        <dbReference type="SAM" id="MobiDB-lite"/>
    </source>
</evidence>